<dbReference type="EnsemblBacteria" id="BAA79563">
    <property type="protein sequence ID" value="BAA79563"/>
    <property type="gene ID" value="APE_0594a.1"/>
</dbReference>
<keyword evidence="3" id="KW-1185">Reference proteome</keyword>
<dbReference type="EMBL" id="BA000002">
    <property type="protein sequence ID" value="BAA79563.2"/>
    <property type="molecule type" value="Genomic_DNA"/>
</dbReference>
<gene>
    <name evidence="2" type="ordered locus">APE_0594a.1</name>
</gene>
<dbReference type="SUPFAM" id="SSF46785">
    <property type="entry name" value="Winged helix' DNA-binding domain"/>
    <property type="match status" value="1"/>
</dbReference>
<dbReference type="InterPro" id="IPR036390">
    <property type="entry name" value="WH_DNA-bd_sf"/>
</dbReference>
<dbReference type="InterPro" id="IPR036388">
    <property type="entry name" value="WH-like_DNA-bd_sf"/>
</dbReference>
<sequence>MLEVARRSRVEIIIDVLEALQDEGPMTPTRLATVANMPYDRLQTVLEPLVAKGLVRVRDMGRSKQVEITREGVRALHDLKRVRRLLSDLGFA</sequence>
<dbReference type="Proteomes" id="UP000002518">
    <property type="component" value="Chromosome"/>
</dbReference>
<organism evidence="2 3">
    <name type="scientific">Aeropyrum pernix (strain ATCC 700893 / DSM 11879 / JCM 9820 / NBRC 100138 / K1)</name>
    <dbReference type="NCBI Taxonomy" id="272557"/>
    <lineage>
        <taxon>Archaea</taxon>
        <taxon>Thermoproteota</taxon>
        <taxon>Thermoprotei</taxon>
        <taxon>Desulfurococcales</taxon>
        <taxon>Desulfurococcaceae</taxon>
        <taxon>Aeropyrum</taxon>
    </lineage>
</organism>
<dbReference type="Gene3D" id="1.10.10.10">
    <property type="entry name" value="Winged helix-like DNA-binding domain superfamily/Winged helix DNA-binding domain"/>
    <property type="match status" value="1"/>
</dbReference>
<dbReference type="PIR" id="C72645">
    <property type="entry name" value="C72645"/>
</dbReference>
<name>Q9YEI3_AERPE</name>
<feature type="domain" description="ArnR1-like winged helix-turn-helix" evidence="1">
    <location>
        <begin position="6"/>
        <end position="85"/>
    </location>
</feature>
<evidence type="ECO:0000259" key="1">
    <source>
        <dbReference type="Pfam" id="PF14947"/>
    </source>
</evidence>
<dbReference type="STRING" id="272557.APE_0594a.1"/>
<proteinExistence type="predicted"/>
<dbReference type="Pfam" id="PF14947">
    <property type="entry name" value="HTH_45"/>
    <property type="match status" value="1"/>
</dbReference>
<dbReference type="KEGG" id="ape:APE_0594a.1"/>
<evidence type="ECO:0000313" key="3">
    <source>
        <dbReference type="Proteomes" id="UP000002518"/>
    </source>
</evidence>
<reference evidence="2 3" key="1">
    <citation type="journal article" date="1999" name="DNA Res.">
        <title>Complete genome sequence of an aerobic hyper-thermophilic crenarchaeon, Aeropyrum pernix K1.</title>
        <authorList>
            <person name="Kawarabayasi Y."/>
            <person name="Hino Y."/>
            <person name="Horikawa H."/>
            <person name="Yamazaki S."/>
            <person name="Haikawa Y."/>
            <person name="Jin-no K."/>
            <person name="Takahashi M."/>
            <person name="Sekine M."/>
            <person name="Baba S."/>
            <person name="Ankai A."/>
            <person name="Kosugi H."/>
            <person name="Hosoyama A."/>
            <person name="Fukui S."/>
            <person name="Nagai Y."/>
            <person name="Nishijima K."/>
            <person name="Nakazawa H."/>
            <person name="Takamiya M."/>
            <person name="Masuda S."/>
            <person name="Funahashi T."/>
            <person name="Tanaka T."/>
            <person name="Kudoh Y."/>
            <person name="Yamazaki J."/>
            <person name="Kushida N."/>
            <person name="Oguchi A."/>
            <person name="Aoki K."/>
            <person name="Kubota K."/>
            <person name="Nakamura Y."/>
            <person name="Nomura N."/>
            <person name="Sako Y."/>
            <person name="Kikuchi H."/>
        </authorList>
    </citation>
    <scope>NUCLEOTIDE SEQUENCE [LARGE SCALE GENOMIC DNA]</scope>
    <source>
        <strain evidence="3">ATCC 700893 / DSM 11879 / JCM 9820 / NBRC 100138 / K1</strain>
    </source>
</reference>
<protein>
    <recommendedName>
        <fullName evidence="1">ArnR1-like winged helix-turn-helix domain-containing protein</fullName>
    </recommendedName>
</protein>
<dbReference type="AlphaFoldDB" id="Q9YEI3"/>
<dbReference type="eggNOG" id="arCOG01055">
    <property type="taxonomic scope" value="Archaea"/>
</dbReference>
<accession>Q9YEI3</accession>
<dbReference type="InterPro" id="IPR038723">
    <property type="entry name" value="ArnR1-like_HTH"/>
</dbReference>
<evidence type="ECO:0000313" key="2">
    <source>
        <dbReference type="EMBL" id="BAA79563.2"/>
    </source>
</evidence>